<sequence length="763" mass="87085">MDTADQFGIVNFYVVYLSREILRNVLCYNKHMFRYCEFHPFVEFHNQAPNYGIALVDRLTKSTLGIPTSDTDLQPEKLKENFGVALHELYLLKTKLQEKTSVLEAKCREDERTFRITMQRLRNDLSVLHDQFNKLDTQVHMVSGKLVILGDQLERESLPRKRIEEARSLILEFYKFLGAGGGTFATAAMNSQGDENQVLEAATRIKNLSALCLELPDDERFLAAKQRVTVANLDLETLLLERFRMSCVKGNTDVMKRIADVLLTSKSHSTCADIVIEETLKNINPRNINFKEVTQRVVAAEKDIMAVFSRPESVLMQLVNSLFNTKFKPYLDSRIEASAPVDVYLSNLYTEYQNMDKLLKEFSDELTIITDPLQLSKLFRELFSGFLTNYIQRETEWLSRHLNKHLAQFYESRGHQKRALNTSGLADLKRDLKAKLHIAPGERDMNDYEGSLLSEEVAVNIIEDVRKAAKRCLLLSQPSEFADNGKRIFTHLYHFLMVDHVEYGVTLALQGLQVADVRYLAANLVFFSVVHDASSIFQFFGKTIDESIMPLVSTSPSYAQDVSSKRAVIQMELESKLQLGLDRCLNLIIGHVQHILSTEQRKTDFRPELSGQCESLPVGGPPSNACQRIVQYLTQVTHEARQHLDGQNLKNFLAELGVRINRTLVDHFYGFSFSDTGGFLAMQDVTAYREVAKQLGSPVVDRLFDVLLKLMNLMLIKPENVQQVTQDYLQSGIPRELLQSFIQLRADYKQTKAQLDVIGKPIR</sequence>
<dbReference type="EMBL" id="LUCM01011017">
    <property type="protein sequence ID" value="KAA0184599.1"/>
    <property type="molecule type" value="Genomic_DNA"/>
</dbReference>
<reference evidence="9" key="1">
    <citation type="submission" date="2019-05" db="EMBL/GenBank/DDBJ databases">
        <title>Annotation for the trematode Fasciolopsis buski.</title>
        <authorList>
            <person name="Choi Y.-J."/>
        </authorList>
    </citation>
    <scope>NUCLEOTIDE SEQUENCE</scope>
    <source>
        <strain evidence="9">HT</strain>
        <tissue evidence="9">Whole worm</tissue>
    </source>
</reference>
<evidence type="ECO:0000256" key="1">
    <source>
        <dbReference type="ARBA" id="ARBA00006572"/>
    </source>
</evidence>
<dbReference type="Pfam" id="PF07393">
    <property type="entry name" value="Sec10_HB"/>
    <property type="match status" value="1"/>
</dbReference>
<dbReference type="GO" id="GO:0006893">
    <property type="term" value="P:Golgi to plasma membrane transport"/>
    <property type="evidence" value="ECO:0007669"/>
    <property type="project" value="TreeGrafter"/>
</dbReference>
<evidence type="ECO:0000259" key="7">
    <source>
        <dbReference type="Pfam" id="PF07393"/>
    </source>
</evidence>
<proteinExistence type="inferred from homology"/>
<keyword evidence="4" id="KW-0268">Exocytosis</keyword>
<dbReference type="OrthoDB" id="125856at2759"/>
<evidence type="ECO:0000256" key="6">
    <source>
        <dbReference type="ARBA" id="ARBA00031471"/>
    </source>
</evidence>
<name>A0A8E0RPM0_9TREM</name>
<accession>A0A8E0RPM0</accession>
<evidence type="ECO:0000256" key="3">
    <source>
        <dbReference type="ARBA" id="ARBA00022448"/>
    </source>
</evidence>
<dbReference type="GO" id="GO:0006887">
    <property type="term" value="P:exocytosis"/>
    <property type="evidence" value="ECO:0007669"/>
    <property type="project" value="UniProtKB-KW"/>
</dbReference>
<dbReference type="InterPro" id="IPR009976">
    <property type="entry name" value="Sec10-like"/>
</dbReference>
<gene>
    <name evidence="9" type="ORF">FBUS_08276</name>
</gene>
<dbReference type="InterPro" id="IPR048627">
    <property type="entry name" value="Sec10_HB"/>
</dbReference>
<comment type="caution">
    <text evidence="9">The sequence shown here is derived from an EMBL/GenBank/DDBJ whole genome shotgun (WGS) entry which is preliminary data.</text>
</comment>
<organism evidence="9 10">
    <name type="scientific">Fasciolopsis buskii</name>
    <dbReference type="NCBI Taxonomy" id="27845"/>
    <lineage>
        <taxon>Eukaryota</taxon>
        <taxon>Metazoa</taxon>
        <taxon>Spiralia</taxon>
        <taxon>Lophotrochozoa</taxon>
        <taxon>Platyhelminthes</taxon>
        <taxon>Trematoda</taxon>
        <taxon>Digenea</taxon>
        <taxon>Plagiorchiida</taxon>
        <taxon>Echinostomata</taxon>
        <taxon>Echinostomatoidea</taxon>
        <taxon>Fasciolidae</taxon>
        <taxon>Fasciolopsis</taxon>
    </lineage>
</organism>
<evidence type="ECO:0000313" key="10">
    <source>
        <dbReference type="Proteomes" id="UP000728185"/>
    </source>
</evidence>
<dbReference type="Pfam" id="PF20667">
    <property type="entry name" value="Sec10_N"/>
    <property type="match status" value="1"/>
</dbReference>
<dbReference type="Proteomes" id="UP000728185">
    <property type="component" value="Unassembled WGS sequence"/>
</dbReference>
<keyword evidence="3" id="KW-0813">Transport</keyword>
<dbReference type="PANTHER" id="PTHR12100">
    <property type="entry name" value="SEC10"/>
    <property type="match status" value="1"/>
</dbReference>
<evidence type="ECO:0000313" key="9">
    <source>
        <dbReference type="EMBL" id="KAA0184599.1"/>
    </source>
</evidence>
<feature type="domain" description="Exocyst complex component Sec10-like alpha-helical bundle" evidence="7">
    <location>
        <begin position="200"/>
        <end position="755"/>
    </location>
</feature>
<comment type="similarity">
    <text evidence="1">Belongs to the SEC10 family.</text>
</comment>
<dbReference type="GO" id="GO:0000145">
    <property type="term" value="C:exocyst"/>
    <property type="evidence" value="ECO:0007669"/>
    <property type="project" value="TreeGrafter"/>
</dbReference>
<evidence type="ECO:0000256" key="4">
    <source>
        <dbReference type="ARBA" id="ARBA00022483"/>
    </source>
</evidence>
<evidence type="ECO:0000259" key="8">
    <source>
        <dbReference type="Pfam" id="PF20667"/>
    </source>
</evidence>
<dbReference type="InterPro" id="IPR048625">
    <property type="entry name" value="Sec10_N"/>
</dbReference>
<keyword evidence="5" id="KW-0175">Coiled coil</keyword>
<dbReference type="AlphaFoldDB" id="A0A8E0RPM0"/>
<feature type="domain" description="Exocyst complex component Sec10 N-terminal" evidence="8">
    <location>
        <begin position="75"/>
        <end position="181"/>
    </location>
</feature>
<dbReference type="PANTHER" id="PTHR12100:SF0">
    <property type="entry name" value="EXOCYST COMPLEX COMPONENT 5"/>
    <property type="match status" value="1"/>
</dbReference>
<keyword evidence="10" id="KW-1185">Reference proteome</keyword>
<evidence type="ECO:0000256" key="5">
    <source>
        <dbReference type="ARBA" id="ARBA00023054"/>
    </source>
</evidence>
<protein>
    <recommendedName>
        <fullName evidence="2">Exocyst complex component 5</fullName>
    </recommendedName>
    <alternativeName>
        <fullName evidence="6">Exocyst complex component Sec10</fullName>
    </alternativeName>
</protein>
<evidence type="ECO:0000256" key="2">
    <source>
        <dbReference type="ARBA" id="ARBA00017524"/>
    </source>
</evidence>